<protein>
    <recommendedName>
        <fullName evidence="3">Flavin reductase</fullName>
    </recommendedName>
</protein>
<evidence type="ECO:0008006" key="3">
    <source>
        <dbReference type="Google" id="ProtNLM"/>
    </source>
</evidence>
<reference evidence="2" key="1">
    <citation type="journal article" date="2019" name="Int. J. Syst. Evol. Microbiol.">
        <title>The Global Catalogue of Microorganisms (GCM) 10K type strain sequencing project: providing services to taxonomists for standard genome sequencing and annotation.</title>
        <authorList>
            <consortium name="The Broad Institute Genomics Platform"/>
            <consortium name="The Broad Institute Genome Sequencing Center for Infectious Disease"/>
            <person name="Wu L."/>
            <person name="Ma J."/>
        </authorList>
    </citation>
    <scope>NUCLEOTIDE SEQUENCE [LARGE SCALE GENOMIC DNA]</scope>
    <source>
        <strain evidence="2">2902at01</strain>
    </source>
</reference>
<organism evidence="1 2">
    <name type="scientific">Micromonospora zhanjiangensis</name>
    <dbReference type="NCBI Taxonomy" id="1522057"/>
    <lineage>
        <taxon>Bacteria</taxon>
        <taxon>Bacillati</taxon>
        <taxon>Actinomycetota</taxon>
        <taxon>Actinomycetes</taxon>
        <taxon>Micromonosporales</taxon>
        <taxon>Micromonosporaceae</taxon>
        <taxon>Micromonospora</taxon>
    </lineage>
</organism>
<evidence type="ECO:0000313" key="1">
    <source>
        <dbReference type="EMBL" id="MFC4110097.1"/>
    </source>
</evidence>
<accession>A0ABV8KVH4</accession>
<dbReference type="Proteomes" id="UP001595868">
    <property type="component" value="Unassembled WGS sequence"/>
</dbReference>
<keyword evidence="2" id="KW-1185">Reference proteome</keyword>
<comment type="caution">
    <text evidence="1">The sequence shown here is derived from an EMBL/GenBank/DDBJ whole genome shotgun (WGS) entry which is preliminary data.</text>
</comment>
<evidence type="ECO:0000313" key="2">
    <source>
        <dbReference type="Proteomes" id="UP001595868"/>
    </source>
</evidence>
<proteinExistence type="predicted"/>
<dbReference type="RefSeq" id="WP_377552236.1">
    <property type="nucleotide sequence ID" value="NZ_JBHSBN010000033.1"/>
</dbReference>
<gene>
    <name evidence="1" type="ORF">ACFOX0_29775</name>
</gene>
<sequence>MPDYPPIHAPWRPAWSCLACGEDWPCPTRRRQLSELFGGDPGGIRRYLAVYLTDATTDLGHLSTLQVRDRLLGWCDKP</sequence>
<dbReference type="EMBL" id="JBHSBN010000033">
    <property type="protein sequence ID" value="MFC4110097.1"/>
    <property type="molecule type" value="Genomic_DNA"/>
</dbReference>
<name>A0ABV8KVH4_9ACTN</name>